<evidence type="ECO:0000313" key="1">
    <source>
        <dbReference type="EMBL" id="PSJ05647.1"/>
    </source>
</evidence>
<accession>A0A2P7MWV8</accession>
<dbReference type="AlphaFoldDB" id="A0A2P7MWV8"/>
<reference evidence="1 2" key="1">
    <citation type="journal article" date="2018" name="Environ. Microbiol.">
        <title>Ecological and genomic features of two widespread freshwater picocyanobacteria.</title>
        <authorList>
            <person name="Cabello-Yeves P.J."/>
            <person name="Picazo A."/>
            <person name="Camacho A."/>
            <person name="Callieri C."/>
            <person name="Rosselli R."/>
            <person name="Roda-Garcia J.J."/>
            <person name="Coutinho F.H."/>
            <person name="Rodriguez-Valera F."/>
        </authorList>
    </citation>
    <scope>NUCLEOTIDE SEQUENCE [LARGE SCALE GENOMIC DNA]</scope>
    <source>
        <strain evidence="1 2">Tous</strain>
    </source>
</reference>
<sequence>MQQDALLAVQLADHKKLVPPMGLQARKHCTRCDQGVDGIKIPLQIVKLTANGGFYFASPWLFRFGYIQKSSTCPTTIISGLVYVKF</sequence>
<comment type="caution">
    <text evidence="1">The sequence shown here is derived from an EMBL/GenBank/DDBJ whole genome shotgun (WGS) entry which is preliminary data.</text>
</comment>
<organism evidence="1 2">
    <name type="scientific">Cyanobium usitatum str. Tous</name>
    <dbReference type="NCBI Taxonomy" id="2116684"/>
    <lineage>
        <taxon>Bacteria</taxon>
        <taxon>Bacillati</taxon>
        <taxon>Cyanobacteriota</taxon>
        <taxon>Cyanophyceae</taxon>
        <taxon>Synechococcales</taxon>
        <taxon>Prochlorococcaceae</taxon>
        <taxon>Cyanobium</taxon>
    </lineage>
</organism>
<gene>
    <name evidence="1" type="ORF">C7K55_06265</name>
</gene>
<dbReference type="Proteomes" id="UP000243002">
    <property type="component" value="Unassembled WGS sequence"/>
</dbReference>
<dbReference type="EMBL" id="PXXO01000006">
    <property type="protein sequence ID" value="PSJ05647.1"/>
    <property type="molecule type" value="Genomic_DNA"/>
</dbReference>
<keyword evidence="2" id="KW-1185">Reference proteome</keyword>
<evidence type="ECO:0000313" key="2">
    <source>
        <dbReference type="Proteomes" id="UP000243002"/>
    </source>
</evidence>
<proteinExistence type="predicted"/>
<name>A0A2P7MWV8_9CYAN</name>
<protein>
    <submittedName>
        <fullName evidence="1">Uncharacterized protein</fullName>
    </submittedName>
</protein>